<organism evidence="2 3">
    <name type="scientific">Kwoniella heveanensis BCC8398</name>
    <dbReference type="NCBI Taxonomy" id="1296120"/>
    <lineage>
        <taxon>Eukaryota</taxon>
        <taxon>Fungi</taxon>
        <taxon>Dikarya</taxon>
        <taxon>Basidiomycota</taxon>
        <taxon>Agaricomycotina</taxon>
        <taxon>Tremellomycetes</taxon>
        <taxon>Tremellales</taxon>
        <taxon>Cryptococcaceae</taxon>
        <taxon>Kwoniella</taxon>
    </lineage>
</organism>
<feature type="region of interest" description="Disordered" evidence="1">
    <location>
        <begin position="546"/>
        <end position="568"/>
    </location>
</feature>
<reference evidence="2 3" key="1">
    <citation type="submission" date="2013-07" db="EMBL/GenBank/DDBJ databases">
        <title>The Genome Sequence of Cryptococcus heveanensis BCC8398.</title>
        <authorList>
            <consortium name="The Broad Institute Genome Sequencing Platform"/>
            <person name="Cuomo C."/>
            <person name="Litvintseva A."/>
            <person name="Chen Y."/>
            <person name="Heitman J."/>
            <person name="Sun S."/>
            <person name="Springer D."/>
            <person name="Dromer F."/>
            <person name="Young S.K."/>
            <person name="Zeng Q."/>
            <person name="Gargeya S."/>
            <person name="Fitzgerald M."/>
            <person name="Abouelleil A."/>
            <person name="Alvarado L."/>
            <person name="Berlin A.M."/>
            <person name="Chapman S.B."/>
            <person name="Dewar J."/>
            <person name="Goldberg J."/>
            <person name="Griggs A."/>
            <person name="Gujja S."/>
            <person name="Hansen M."/>
            <person name="Howarth C."/>
            <person name="Imamovic A."/>
            <person name="Larimer J."/>
            <person name="McCowan C."/>
            <person name="Murphy C."/>
            <person name="Pearson M."/>
            <person name="Priest M."/>
            <person name="Roberts A."/>
            <person name="Saif S."/>
            <person name="Shea T."/>
            <person name="Sykes S."/>
            <person name="Wortman J."/>
            <person name="Nusbaum C."/>
            <person name="Birren B."/>
        </authorList>
    </citation>
    <scope>NUCLEOTIDE SEQUENCE [LARGE SCALE GENOMIC DNA]</scope>
    <source>
        <strain evidence="2 3">BCC8398</strain>
    </source>
</reference>
<evidence type="ECO:0000256" key="1">
    <source>
        <dbReference type="SAM" id="MobiDB-lite"/>
    </source>
</evidence>
<proteinExistence type="predicted"/>
<evidence type="ECO:0000313" key="3">
    <source>
        <dbReference type="Proteomes" id="UP000092666"/>
    </source>
</evidence>
<protein>
    <submittedName>
        <fullName evidence="2">Uncharacterized protein</fullName>
    </submittedName>
</protein>
<reference evidence="3" key="2">
    <citation type="submission" date="2013-12" db="EMBL/GenBank/DDBJ databases">
        <title>Evolution of pathogenesis and genome organization in the Tremellales.</title>
        <authorList>
            <person name="Cuomo C."/>
            <person name="Litvintseva A."/>
            <person name="Heitman J."/>
            <person name="Chen Y."/>
            <person name="Sun S."/>
            <person name="Springer D."/>
            <person name="Dromer F."/>
            <person name="Young S."/>
            <person name="Zeng Q."/>
            <person name="Chapman S."/>
            <person name="Gujja S."/>
            <person name="Saif S."/>
            <person name="Birren B."/>
        </authorList>
    </citation>
    <scope>NUCLEOTIDE SEQUENCE [LARGE SCALE GENOMIC DNA]</scope>
    <source>
        <strain evidence="3">BCC8398</strain>
    </source>
</reference>
<keyword evidence="3" id="KW-1185">Reference proteome</keyword>
<feature type="compositionally biased region" description="Basic and acidic residues" evidence="1">
    <location>
        <begin position="654"/>
        <end position="670"/>
    </location>
</feature>
<feature type="compositionally biased region" description="Low complexity" evidence="1">
    <location>
        <begin position="643"/>
        <end position="652"/>
    </location>
</feature>
<accession>A0A1B9GRQ3</accession>
<dbReference type="EMBL" id="KI669504">
    <property type="protein sequence ID" value="OCF33648.1"/>
    <property type="molecule type" value="Genomic_DNA"/>
</dbReference>
<evidence type="ECO:0000313" key="2">
    <source>
        <dbReference type="EMBL" id="OCF33648.1"/>
    </source>
</evidence>
<dbReference type="Proteomes" id="UP000092666">
    <property type="component" value="Unassembled WGS sequence"/>
</dbReference>
<sequence length="718" mass="79793">MATTPPSSDIGRLSALSALALTDPSTDTLDDRAPFSSITYRVVPHLELPSEHSQDPSTRYDIRRQTRGHGGEVLSEDPMYLFAQPLGVRLDRKTARFDESMLSEGCLPSERYVDNAKRLIQEVDKMSVGLRNKYIKAQDDMTSAETSLQTAVQKGKNRARVDSCKRAVQDAKTDFIGYASSTLALNEIANTLVTDLSEGCKQVCEIYTEGRDKFFESQETILELAAESSAVGLQDRYDRFIPTYIDGVAYEVLHRDAQAQYDLAKYLHNHESTVTKNAAVPSEEALTDAKRERDQLMAMFRKDYQEAYGSNSEIPSSAREFQAGWHSDRFKPGQVRPVWSLVHPEGCRTKAALRLTCEYTMDGMTWNEVMLPDGSPMSAARKTHPDDIPFAKDQLELDLRGVYTEGTCQLAAATLLQSVNDINEALHVDGEAVGTRLDFSLDPHRLIGEHEVSTIADRVTDAALASAHELAKISVEWCDEVIDAQRQRCDALLNYAIESRANWRDPHSARSFRDYLIGVDALSRVESAKISADAREAAVKVLVDCEDEEDGGKDGENPESTQKQKQKQKTIDTLKAEAGDRRDYWALTEAQARSERDTYVRRFTQEYDRQVPSSMLEWVSFLGPQVSEADDQLGGATTELESEGGFSLSELGIAEDRDMRRSNEQSEDGNRSSVSGASSFRSVVSNSMPAEMAGRLAPSEGTEGSSFTFSRGLLRPVK</sequence>
<dbReference type="AlphaFoldDB" id="A0A1B9GRQ3"/>
<name>A0A1B9GRQ3_9TREE</name>
<feature type="region of interest" description="Disordered" evidence="1">
    <location>
        <begin position="635"/>
        <end position="718"/>
    </location>
</feature>
<gene>
    <name evidence="2" type="ORF">I316_04722</name>
</gene>
<feature type="compositionally biased region" description="Low complexity" evidence="1">
    <location>
        <begin position="671"/>
        <end position="687"/>
    </location>
</feature>